<comment type="caution">
    <text evidence="1">The sequence shown here is derived from an EMBL/GenBank/DDBJ whole genome shotgun (WGS) entry which is preliminary data.</text>
</comment>
<sequence>MDMSTAPGAPERDGEQNIPRQRGSIERTERRIRASFSAPNFRESSVGLEQDDSAHLSPRLAADSSASASREASPKSRRVAPDSAAFAAVEARIAASISGLEESVSNAGHAQETGKRGIGNRRDIGFLIPPIWRTFWDLLVYPVTIKEGASTALHLEPTSHIAPRAAMLGTEGAICHV</sequence>
<dbReference type="EMBL" id="JAMKPW020000004">
    <property type="protein sequence ID" value="KAK8219154.1"/>
    <property type="molecule type" value="Genomic_DNA"/>
</dbReference>
<organism evidence="1 2">
    <name type="scientific">Zalaria obscura</name>
    <dbReference type="NCBI Taxonomy" id="2024903"/>
    <lineage>
        <taxon>Eukaryota</taxon>
        <taxon>Fungi</taxon>
        <taxon>Dikarya</taxon>
        <taxon>Ascomycota</taxon>
        <taxon>Pezizomycotina</taxon>
        <taxon>Dothideomycetes</taxon>
        <taxon>Dothideomycetidae</taxon>
        <taxon>Dothideales</taxon>
        <taxon>Zalariaceae</taxon>
        <taxon>Zalaria</taxon>
    </lineage>
</organism>
<evidence type="ECO:0000313" key="1">
    <source>
        <dbReference type="EMBL" id="KAK8219154.1"/>
    </source>
</evidence>
<evidence type="ECO:0000313" key="2">
    <source>
        <dbReference type="Proteomes" id="UP001320706"/>
    </source>
</evidence>
<dbReference type="Proteomes" id="UP001320706">
    <property type="component" value="Unassembled WGS sequence"/>
</dbReference>
<name>A0ACC3SN25_9PEZI</name>
<proteinExistence type="predicted"/>
<gene>
    <name evidence="1" type="ORF">M8818_000885</name>
</gene>
<reference evidence="1" key="1">
    <citation type="submission" date="2024-02" db="EMBL/GenBank/DDBJ databases">
        <title>Metagenome Assembled Genome of Zalaria obscura JY119.</title>
        <authorList>
            <person name="Vighnesh L."/>
            <person name="Jagadeeshwari U."/>
            <person name="Venkata Ramana C."/>
            <person name="Sasikala C."/>
        </authorList>
    </citation>
    <scope>NUCLEOTIDE SEQUENCE</scope>
    <source>
        <strain evidence="1">JY119</strain>
    </source>
</reference>
<keyword evidence="2" id="KW-1185">Reference proteome</keyword>
<accession>A0ACC3SN25</accession>
<protein>
    <submittedName>
        <fullName evidence="1">Uncharacterized protein</fullName>
    </submittedName>
</protein>